<keyword evidence="3" id="KW-1185">Reference proteome</keyword>
<dbReference type="AlphaFoldDB" id="I1A5R0"/>
<organism evidence="2 3">
    <name type="scientific">Mycoplasmopsis canis UFG4</name>
    <dbReference type="NCBI Taxonomy" id="1131455"/>
    <lineage>
        <taxon>Bacteria</taxon>
        <taxon>Bacillati</taxon>
        <taxon>Mycoplasmatota</taxon>
        <taxon>Mycoplasmoidales</taxon>
        <taxon>Metamycoplasmataceae</taxon>
        <taxon>Mycoplasmopsis</taxon>
    </lineage>
</organism>
<dbReference type="EMBL" id="AJFU01000005">
    <property type="protein sequence ID" value="EIE41831.1"/>
    <property type="molecule type" value="Genomic_DNA"/>
</dbReference>
<reference evidence="2 3" key="1">
    <citation type="journal article" date="2012" name="J. Bacteriol.">
        <title>Genome annotation of five Mycoplasma canis strains.</title>
        <authorList>
            <person name="Brown D.R."/>
            <person name="May M."/>
            <person name="Michaels D.L."/>
            <person name="Barbet A.F."/>
        </authorList>
    </citation>
    <scope>NUCLEOTIDE SEQUENCE [LARGE SCALE GENOMIC DNA]</scope>
    <source>
        <strain evidence="2 3">UFG4</strain>
    </source>
</reference>
<dbReference type="NCBIfam" id="NF045939">
    <property type="entry name" value="MHJ_0274_fam"/>
    <property type="match status" value="1"/>
</dbReference>
<evidence type="ECO:0000256" key="1">
    <source>
        <dbReference type="SAM" id="Phobius"/>
    </source>
</evidence>
<evidence type="ECO:0000313" key="2">
    <source>
        <dbReference type="EMBL" id="EIE41831.1"/>
    </source>
</evidence>
<accession>I1A5R0</accession>
<dbReference type="RefSeq" id="WP_004795846.1">
    <property type="nucleotide sequence ID" value="NZ_AJFU01000005.1"/>
</dbReference>
<gene>
    <name evidence="2" type="ORF">MCANUFG4_02071</name>
</gene>
<dbReference type="Proteomes" id="UP000006229">
    <property type="component" value="Unassembled WGS sequence"/>
</dbReference>
<dbReference type="PATRIC" id="fig|1131455.3.peg.420"/>
<keyword evidence="1" id="KW-1133">Transmembrane helix</keyword>
<name>I1A5R0_9BACT</name>
<sequence>MEIMYNEKTASSENSSIFGGDSSVIIWIILGVLISLLVIYFIYSWIKDKINKKKTRQAAIQLEKNAAIYWYETTVKINELIKLNRIQHENFVVSIGEFKMSEINNAASDTINDLMNEYEFKNYLLSSEKYSTYVSNIKVLKDLNSNLWDKKLSNSSLKFFEDELPKSEKAAKEAISTELSDLKSTSELYDEIKAKYNEKLYKKVNNEGQNEQI</sequence>
<comment type="caution">
    <text evidence="2">The sequence shown here is derived from an EMBL/GenBank/DDBJ whole genome shotgun (WGS) entry which is preliminary data.</text>
</comment>
<feature type="transmembrane region" description="Helical" evidence="1">
    <location>
        <begin position="24"/>
        <end position="46"/>
    </location>
</feature>
<evidence type="ECO:0000313" key="3">
    <source>
        <dbReference type="Proteomes" id="UP000006229"/>
    </source>
</evidence>
<dbReference type="OrthoDB" id="401106at2"/>
<protein>
    <submittedName>
        <fullName evidence="2">Uncharacterized protein</fullName>
    </submittedName>
</protein>
<keyword evidence="1" id="KW-0472">Membrane</keyword>
<proteinExistence type="predicted"/>
<keyword evidence="1" id="KW-0812">Transmembrane</keyword>